<dbReference type="Pfam" id="PF00106">
    <property type="entry name" value="adh_short"/>
    <property type="match status" value="1"/>
</dbReference>
<dbReference type="InterPro" id="IPR036291">
    <property type="entry name" value="NAD(P)-bd_dom_sf"/>
</dbReference>
<keyword evidence="5" id="KW-1185">Reference proteome</keyword>
<proteinExistence type="inferred from homology"/>
<dbReference type="PANTHER" id="PTHR43669:SF3">
    <property type="entry name" value="ALCOHOL DEHYDROGENASE, PUTATIVE (AFU_ORTHOLOGUE AFUA_3G03445)-RELATED"/>
    <property type="match status" value="1"/>
</dbReference>
<accession>A0A6H9WCH8</accession>
<dbReference type="PANTHER" id="PTHR43669">
    <property type="entry name" value="5-KETO-D-GLUCONATE 5-REDUCTASE"/>
    <property type="match status" value="1"/>
</dbReference>
<evidence type="ECO:0000256" key="3">
    <source>
        <dbReference type="RuleBase" id="RU000363"/>
    </source>
</evidence>
<organism evidence="4 5">
    <name type="scientific">Pseudoclavibacter endophyticus</name>
    <dbReference type="NCBI Taxonomy" id="1778590"/>
    <lineage>
        <taxon>Bacteria</taxon>
        <taxon>Bacillati</taxon>
        <taxon>Actinomycetota</taxon>
        <taxon>Actinomycetes</taxon>
        <taxon>Micrococcales</taxon>
        <taxon>Microbacteriaceae</taxon>
        <taxon>Pseudoclavibacter</taxon>
    </lineage>
</organism>
<dbReference type="OrthoDB" id="7064009at2"/>
<evidence type="ECO:0000256" key="1">
    <source>
        <dbReference type="ARBA" id="ARBA00006484"/>
    </source>
</evidence>
<dbReference type="Proteomes" id="UP000431744">
    <property type="component" value="Unassembled WGS sequence"/>
</dbReference>
<dbReference type="InterPro" id="IPR020904">
    <property type="entry name" value="Sc_DH/Rdtase_CS"/>
</dbReference>
<reference evidence="4 5" key="1">
    <citation type="submission" date="2019-09" db="EMBL/GenBank/DDBJ databases">
        <title>Phylogeny of genus Pseudoclavibacter and closely related genus.</title>
        <authorList>
            <person name="Li Y."/>
        </authorList>
    </citation>
    <scope>NUCLEOTIDE SEQUENCE [LARGE SCALE GENOMIC DNA]</scope>
    <source>
        <strain evidence="4 5">EGI 60007</strain>
    </source>
</reference>
<protein>
    <submittedName>
        <fullName evidence="4">SDR family oxidoreductase</fullName>
    </submittedName>
</protein>
<dbReference type="PROSITE" id="PS00061">
    <property type="entry name" value="ADH_SHORT"/>
    <property type="match status" value="1"/>
</dbReference>
<dbReference type="GO" id="GO:0016491">
    <property type="term" value="F:oxidoreductase activity"/>
    <property type="evidence" value="ECO:0007669"/>
    <property type="project" value="UniProtKB-KW"/>
</dbReference>
<dbReference type="RefSeq" id="WP_158029588.1">
    <property type="nucleotide sequence ID" value="NZ_BMHG01000001.1"/>
</dbReference>
<evidence type="ECO:0000313" key="4">
    <source>
        <dbReference type="EMBL" id="KAB1648393.1"/>
    </source>
</evidence>
<evidence type="ECO:0000313" key="5">
    <source>
        <dbReference type="Proteomes" id="UP000431744"/>
    </source>
</evidence>
<dbReference type="SUPFAM" id="SSF51735">
    <property type="entry name" value="NAD(P)-binding Rossmann-fold domains"/>
    <property type="match status" value="1"/>
</dbReference>
<name>A0A6H9WCH8_9MICO</name>
<dbReference type="AlphaFoldDB" id="A0A6H9WCH8"/>
<dbReference type="CDD" id="cd05233">
    <property type="entry name" value="SDR_c"/>
    <property type="match status" value="1"/>
</dbReference>
<comment type="similarity">
    <text evidence="1 3">Belongs to the short-chain dehydrogenases/reductases (SDR) family.</text>
</comment>
<dbReference type="PRINTS" id="PR00080">
    <property type="entry name" value="SDRFAMILY"/>
</dbReference>
<dbReference type="FunFam" id="3.40.50.720:FF:000084">
    <property type="entry name" value="Short-chain dehydrogenase reductase"/>
    <property type="match status" value="1"/>
</dbReference>
<sequence length="262" mass="26605">MSTVVQPPSPSSSGPWPERVVVTGGSSGIGLGVARAFVEVGSTVGLIGRDRARLERAAATLDAGAAVVTAAADVRDEHEIGSAVDSLAEQLGGIDALVAAAGVDGEMGAPAAEVTAESFRGVLDINVVGAFLAVQRALPHLRRSPGASVTFIGSDSGFVAAPGMLAYNASKGALAQLTRALAVELFDDFGIRVNSVCPSITDTPLARAGLGVDSFDDVPYPVQTVDDVAWAVLSVASRRARAINGVNLLSDFGYTGRSSFPA</sequence>
<dbReference type="Gene3D" id="3.40.50.720">
    <property type="entry name" value="NAD(P)-binding Rossmann-like Domain"/>
    <property type="match status" value="1"/>
</dbReference>
<dbReference type="InterPro" id="IPR002347">
    <property type="entry name" value="SDR_fam"/>
</dbReference>
<keyword evidence="2" id="KW-0560">Oxidoreductase</keyword>
<evidence type="ECO:0000256" key="2">
    <source>
        <dbReference type="ARBA" id="ARBA00023002"/>
    </source>
</evidence>
<comment type="caution">
    <text evidence="4">The sequence shown here is derived from an EMBL/GenBank/DDBJ whole genome shotgun (WGS) entry which is preliminary data.</text>
</comment>
<gene>
    <name evidence="4" type="ORF">F8O04_11955</name>
</gene>
<dbReference type="EMBL" id="WBJY01000002">
    <property type="protein sequence ID" value="KAB1648393.1"/>
    <property type="molecule type" value="Genomic_DNA"/>
</dbReference>
<dbReference type="PRINTS" id="PR00081">
    <property type="entry name" value="GDHRDH"/>
</dbReference>